<comment type="catalytic activity">
    <reaction evidence="9">
        <text>an acyl phosphate + H2O = a carboxylate + phosphate + H(+)</text>
        <dbReference type="Rhea" id="RHEA:14965"/>
        <dbReference type="ChEBI" id="CHEBI:15377"/>
        <dbReference type="ChEBI" id="CHEBI:15378"/>
        <dbReference type="ChEBI" id="CHEBI:29067"/>
        <dbReference type="ChEBI" id="CHEBI:43474"/>
        <dbReference type="ChEBI" id="CHEBI:59918"/>
        <dbReference type="EC" id="3.6.1.7"/>
    </reaction>
</comment>
<feature type="domain" description="YrdC-like" evidence="11">
    <location>
        <begin position="203"/>
        <end position="390"/>
    </location>
</feature>
<protein>
    <recommendedName>
        <fullName evidence="8">Carbamoyltransferase HypF</fullName>
        <ecNumber evidence="8">6.2.-.-</ecNumber>
    </recommendedName>
</protein>
<comment type="caution">
    <text evidence="12">The sequence shown here is derived from an EMBL/GenBank/DDBJ whole genome shotgun (WGS) entry which is preliminary data.</text>
</comment>
<comment type="pathway">
    <text evidence="1 8">Protein modification; [NiFe] hydrogenase maturation.</text>
</comment>
<dbReference type="SUPFAM" id="SSF55821">
    <property type="entry name" value="YrdC/RibB"/>
    <property type="match status" value="1"/>
</dbReference>
<keyword evidence="6" id="KW-0862">Zinc</keyword>
<reference evidence="12 13" key="1">
    <citation type="journal article" date="2013" name="Int. J. Syst. Evol. Microbiol.">
        <title>Celerinatantimonas yamalensis sp. nov., a cold-adapted diazotrophic bacterium from a cold permafrost brine.</title>
        <authorList>
            <person name="Shcherbakova V."/>
            <person name="Chuvilskaya N."/>
            <person name="Rivkina E."/>
            <person name="Demidov N."/>
            <person name="Uchaeva V."/>
            <person name="Suetin S."/>
            <person name="Suzina N."/>
            <person name="Gilichinsky D."/>
        </authorList>
    </citation>
    <scope>NUCLEOTIDE SEQUENCE [LARGE SCALE GENOMIC DNA]</scope>
    <source>
        <strain evidence="12 13">C7</strain>
    </source>
</reference>
<dbReference type="InterPro" id="IPR036046">
    <property type="entry name" value="Acylphosphatase-like_dom_sf"/>
</dbReference>
<evidence type="ECO:0000256" key="8">
    <source>
        <dbReference type="PIRNR" id="PIRNR006256"/>
    </source>
</evidence>
<dbReference type="InterPro" id="IPR051060">
    <property type="entry name" value="Carbamoyltrans_HypF-like"/>
</dbReference>
<dbReference type="InterPro" id="IPR041440">
    <property type="entry name" value="HypF_C"/>
</dbReference>
<keyword evidence="5" id="KW-0863">Zinc-finger</keyword>
<gene>
    <name evidence="12" type="primary">hypF</name>
    <name evidence="12" type="ORF">ABUE30_17725</name>
</gene>
<comment type="similarity">
    <text evidence="2 8">Belongs to the carbamoyltransferase HypF family.</text>
</comment>
<evidence type="ECO:0000256" key="9">
    <source>
        <dbReference type="PROSITE-ProRule" id="PRU00520"/>
    </source>
</evidence>
<feature type="domain" description="Acylphosphatase-like" evidence="10">
    <location>
        <begin position="4"/>
        <end position="90"/>
    </location>
</feature>
<dbReference type="SUPFAM" id="SSF54975">
    <property type="entry name" value="Acylphosphatase/BLUF domain-like"/>
    <property type="match status" value="1"/>
</dbReference>
<dbReference type="NCBIfam" id="TIGR00143">
    <property type="entry name" value="hypF"/>
    <property type="match status" value="1"/>
</dbReference>
<dbReference type="InterPro" id="IPR006070">
    <property type="entry name" value="Sua5-like_dom"/>
</dbReference>
<dbReference type="Pfam" id="PF07503">
    <property type="entry name" value="zf-HYPF"/>
    <property type="match status" value="2"/>
</dbReference>
<proteinExistence type="inferred from homology"/>
<evidence type="ECO:0000256" key="2">
    <source>
        <dbReference type="ARBA" id="ARBA00008097"/>
    </source>
</evidence>
<evidence type="ECO:0000259" key="11">
    <source>
        <dbReference type="PROSITE" id="PS51163"/>
    </source>
</evidence>
<keyword evidence="4" id="KW-0479">Metal-binding</keyword>
<dbReference type="PANTHER" id="PTHR42959">
    <property type="entry name" value="CARBAMOYLTRANSFERASE"/>
    <property type="match status" value="1"/>
</dbReference>
<accession>A0ABW9GB07</accession>
<dbReference type="RefSeq" id="WP_408625174.1">
    <property type="nucleotide sequence ID" value="NZ_JBEQCT010000012.1"/>
</dbReference>
<feature type="active site" evidence="9">
    <location>
        <position position="37"/>
    </location>
</feature>
<evidence type="ECO:0000313" key="12">
    <source>
        <dbReference type="EMBL" id="MFM2486874.1"/>
    </source>
</evidence>
<keyword evidence="9" id="KW-0378">Hydrolase</keyword>
<comment type="catalytic activity">
    <reaction evidence="7 8">
        <text>C-terminal L-cysteinyl-[HypE protein] + carbamoyl phosphate + ATP + H2O = C-terminal S-carboxamide-L-cysteinyl-[HypE protein] + AMP + phosphate + diphosphate + H(+)</text>
        <dbReference type="Rhea" id="RHEA:55636"/>
        <dbReference type="Rhea" id="RHEA-COMP:14247"/>
        <dbReference type="Rhea" id="RHEA-COMP:14392"/>
        <dbReference type="ChEBI" id="CHEBI:15377"/>
        <dbReference type="ChEBI" id="CHEBI:15378"/>
        <dbReference type="ChEBI" id="CHEBI:30616"/>
        <dbReference type="ChEBI" id="CHEBI:33019"/>
        <dbReference type="ChEBI" id="CHEBI:43474"/>
        <dbReference type="ChEBI" id="CHEBI:58228"/>
        <dbReference type="ChEBI" id="CHEBI:76913"/>
        <dbReference type="ChEBI" id="CHEBI:139126"/>
        <dbReference type="ChEBI" id="CHEBI:456215"/>
    </reaction>
</comment>
<dbReference type="InterPro" id="IPR017945">
    <property type="entry name" value="DHBP_synth_RibB-like_a/b_dom"/>
</dbReference>
<dbReference type="SUPFAM" id="SSF53067">
    <property type="entry name" value="Actin-like ATPase domain"/>
    <property type="match status" value="1"/>
</dbReference>
<evidence type="ECO:0000313" key="13">
    <source>
        <dbReference type="Proteomes" id="UP001629953"/>
    </source>
</evidence>
<evidence type="ECO:0000256" key="7">
    <source>
        <dbReference type="ARBA" id="ARBA00048220"/>
    </source>
</evidence>
<dbReference type="InterPro" id="IPR004421">
    <property type="entry name" value="Carbamoyltransferase_HypF"/>
</dbReference>
<dbReference type="InterPro" id="IPR043129">
    <property type="entry name" value="ATPase_NBD"/>
</dbReference>
<dbReference type="Gene3D" id="3.90.870.50">
    <property type="match status" value="1"/>
</dbReference>
<dbReference type="EC" id="6.2.-.-" evidence="8"/>
<dbReference type="Pfam" id="PF01300">
    <property type="entry name" value="Sua5_yciO_yrdC"/>
    <property type="match status" value="1"/>
</dbReference>
<evidence type="ECO:0000256" key="1">
    <source>
        <dbReference type="ARBA" id="ARBA00004711"/>
    </source>
</evidence>
<dbReference type="InterPro" id="IPR001792">
    <property type="entry name" value="Acylphosphatase-like_dom"/>
</dbReference>
<evidence type="ECO:0000256" key="3">
    <source>
        <dbReference type="ARBA" id="ARBA00022598"/>
    </source>
</evidence>
<dbReference type="Pfam" id="PF22521">
    <property type="entry name" value="HypF_C_2"/>
    <property type="match status" value="1"/>
</dbReference>
<keyword evidence="13" id="KW-1185">Reference proteome</keyword>
<dbReference type="Pfam" id="PF17788">
    <property type="entry name" value="HypF_C"/>
    <property type="match status" value="1"/>
</dbReference>
<evidence type="ECO:0000256" key="5">
    <source>
        <dbReference type="ARBA" id="ARBA00022771"/>
    </source>
</evidence>
<comment type="function">
    <text evidence="8">Involved in the maturation of [NiFe] hydrogenases. Along with HypE, it catalyzes the synthesis of the CN ligands of the active site iron of [NiFe]-hydrogenases. HypF functions as a carbamoyl transferase using carbamoylphosphate as a substrate and transferring the carboxamido moiety in an ATP-dependent reaction to the thiolate of the C-terminal cysteine of HypE yielding a protein-S-carboxamide.</text>
</comment>
<dbReference type="PROSITE" id="PS51160">
    <property type="entry name" value="ACYLPHOSPHATASE_3"/>
    <property type="match status" value="1"/>
</dbReference>
<keyword evidence="3 12" id="KW-0436">Ligase</keyword>
<dbReference type="PROSITE" id="PS51163">
    <property type="entry name" value="YRDC"/>
    <property type="match status" value="1"/>
</dbReference>
<dbReference type="InterPro" id="IPR011125">
    <property type="entry name" value="Znf_HypF"/>
</dbReference>
<dbReference type="PIRSF" id="PIRSF006256">
    <property type="entry name" value="CMPcnvr_hdrg_mat"/>
    <property type="match status" value="1"/>
</dbReference>
<evidence type="ECO:0000256" key="4">
    <source>
        <dbReference type="ARBA" id="ARBA00022723"/>
    </source>
</evidence>
<dbReference type="Pfam" id="PF00708">
    <property type="entry name" value="Acylphosphatase"/>
    <property type="match status" value="1"/>
</dbReference>
<evidence type="ECO:0000259" key="10">
    <source>
        <dbReference type="PROSITE" id="PS51160"/>
    </source>
</evidence>
<evidence type="ECO:0000256" key="6">
    <source>
        <dbReference type="ARBA" id="ARBA00022833"/>
    </source>
</evidence>
<organism evidence="12 13">
    <name type="scientific">Celerinatantimonas yamalensis</name>
    <dbReference type="NCBI Taxonomy" id="559956"/>
    <lineage>
        <taxon>Bacteria</taxon>
        <taxon>Pseudomonadati</taxon>
        <taxon>Pseudomonadota</taxon>
        <taxon>Gammaproteobacteria</taxon>
        <taxon>Celerinatantimonadaceae</taxon>
        <taxon>Celerinatantimonas</taxon>
    </lineage>
</organism>
<dbReference type="PANTHER" id="PTHR42959:SF1">
    <property type="entry name" value="CARBAMOYLTRANSFERASE HYPF"/>
    <property type="match status" value="1"/>
</dbReference>
<name>A0ABW9GB07_9GAMM</name>
<dbReference type="Proteomes" id="UP001629953">
    <property type="component" value="Unassembled WGS sequence"/>
</dbReference>
<sequence length="766" mass="83786">MSQAIALRIQGTIQGVGFRPFVWQLAMRYGLKGDVCNDGLGVLVRLYPEPDMAAFVDDLHTQAPPLAQLSHVDWSRFRWNDPPAEFIIRPSQMAAMSTAIAADAATCPECLAELFNPSNHRYHYPLTTCTHCGPRFSVIEAMPYDRERTTLVDFPLCPRCANEYRAPHDRRFHGESTACPECGPKLHWWTETERIIAHPSDPDAPLDAAVTALKRGKIIALKGLGGFHLVCDASNQQAVMKLRQRKARVSKPLAVMVADQSGLTQLLEPTQITNAHYWLSSSAAPIVLADKACVCALASAVAPNLDEIGVIYPSNPLQHLLARALRRPLVLTSANRSGEAPPLDDEQAWQDLSHLADGLLGHNRRIVSRMDDSLLRLDGGQGLMMRRSRGFVPQAESLVEALGQSPCVLALGGDLKNTFGLLSHGQVTLSSHFGDLAVHSIEQQWQQAIEHYLQVYQCQPQHIVIDAHPGYASHRFGQRLAARWQVPVQRVFHHHAHVVAAMVEAKLSAAQSVVGICLDGLGMGEQGRLWGGECLVANYAHFEHIGGLPAVALPGGDQAATQPWRNLLAQWHSFVPDWSAHWPQALTDCPADALSRAIASGLNSPLASSTGRLFDAVAAYLGIHALQLDYEGQAAIILEQLARRAIDVRAQVSMPVYRAKNGKLQLDLAAFWRQWLVLDGSPAQRAWVFHDALAAGFAQMAKQIARERSIDTVVVCGGVMNNRLLRERFKFYLSDVNVVMAERFPSGDGALALGQAAVAAARLGAL</sequence>
<dbReference type="Gene3D" id="3.30.420.40">
    <property type="match status" value="1"/>
</dbReference>
<dbReference type="InterPro" id="IPR055128">
    <property type="entry name" value="HypF_C_2"/>
</dbReference>
<dbReference type="Gene3D" id="3.30.420.360">
    <property type="match status" value="1"/>
</dbReference>
<dbReference type="Gene3D" id="3.30.110.120">
    <property type="match status" value="1"/>
</dbReference>
<dbReference type="GO" id="GO:0016874">
    <property type="term" value="F:ligase activity"/>
    <property type="evidence" value="ECO:0007669"/>
    <property type="project" value="UniProtKB-KW"/>
</dbReference>
<feature type="active site" evidence="9">
    <location>
        <position position="19"/>
    </location>
</feature>
<dbReference type="EMBL" id="JBEQCT010000012">
    <property type="protein sequence ID" value="MFM2486874.1"/>
    <property type="molecule type" value="Genomic_DNA"/>
</dbReference>